<organism evidence="3 4">
    <name type="scientific">Pseudomonas fulva</name>
    <dbReference type="NCBI Taxonomy" id="47880"/>
    <lineage>
        <taxon>Bacteria</taxon>
        <taxon>Pseudomonadati</taxon>
        <taxon>Pseudomonadota</taxon>
        <taxon>Gammaproteobacteria</taxon>
        <taxon>Pseudomonadales</taxon>
        <taxon>Pseudomonadaceae</taxon>
        <taxon>Pseudomonas</taxon>
    </lineage>
</organism>
<dbReference type="Pfam" id="PF03401">
    <property type="entry name" value="TctC"/>
    <property type="match status" value="1"/>
</dbReference>
<sequence>MNKILSATLLSTALLTTSATSLAQEPNWPTRAVQVVVPANAGGDTDFNARMMAKYFTQITGKPMVITNMGGGGGTVAASHVKESAADGHTILFTHTGQLIVNEVAGLSEDSYDAFEVSCIAGVDKASIFVASKQSGIDSVEKLIERAKEKPRSITYGTEMGNFSHLQGLMFEKRTGTELRYIDTGTVAERIVALLGGRIDMGAISYGALQDYIQGGAMNALAQPNEERNPLVGDIPTFREKDVDLIVEKPYVVAFPKGTDAAIVAKMAGVMKEITEIPSYGEELAKTYKQPVTYYGTDDAIAMLKEHREEFMQFKDALRQSK</sequence>
<dbReference type="InterPro" id="IPR042100">
    <property type="entry name" value="Bug_dom1"/>
</dbReference>
<dbReference type="AlphaFoldDB" id="A0A0D0KNH6"/>
<comment type="caution">
    <text evidence="3">The sequence shown here is derived from an EMBL/GenBank/DDBJ whole genome shotgun (WGS) entry which is preliminary data.</text>
</comment>
<name>A0A0D0KNH6_9PSED</name>
<dbReference type="Gene3D" id="3.40.190.150">
    <property type="entry name" value="Bordetella uptake gene, domain 1"/>
    <property type="match status" value="1"/>
</dbReference>
<dbReference type="CDD" id="cd07012">
    <property type="entry name" value="PBP2_Bug_TTT"/>
    <property type="match status" value="1"/>
</dbReference>
<evidence type="ECO:0000313" key="4">
    <source>
        <dbReference type="Proteomes" id="UP000032068"/>
    </source>
</evidence>
<feature type="chain" id="PRO_5002214717" evidence="2">
    <location>
        <begin position="24"/>
        <end position="322"/>
    </location>
</feature>
<reference evidence="3 4" key="1">
    <citation type="submission" date="2014-12" db="EMBL/GenBank/DDBJ databases">
        <title>16Stimator: statistical estimation of ribosomal gene copy numbers from draft genome assemblies.</title>
        <authorList>
            <person name="Perisin M.A."/>
            <person name="Vetter M."/>
            <person name="Gilbert J.A."/>
            <person name="Bergelson J."/>
        </authorList>
    </citation>
    <scope>NUCLEOTIDE SEQUENCE [LARGE SCALE GENOMIC DNA]</scope>
    <source>
        <strain evidence="3 4">MEJ086</strain>
    </source>
</reference>
<proteinExistence type="inferred from homology"/>
<comment type="similarity">
    <text evidence="1">Belongs to the UPF0065 (bug) family.</text>
</comment>
<dbReference type="Gene3D" id="3.40.190.10">
    <property type="entry name" value="Periplasmic binding protein-like II"/>
    <property type="match status" value="1"/>
</dbReference>
<dbReference type="PIRSF" id="PIRSF017082">
    <property type="entry name" value="YflP"/>
    <property type="match status" value="1"/>
</dbReference>
<dbReference type="PANTHER" id="PTHR42928">
    <property type="entry name" value="TRICARBOXYLATE-BINDING PROTEIN"/>
    <property type="match status" value="1"/>
</dbReference>
<dbReference type="OrthoDB" id="8970543at2"/>
<dbReference type="EMBL" id="JXQW01000023">
    <property type="protein sequence ID" value="KIQ01191.1"/>
    <property type="molecule type" value="Genomic_DNA"/>
</dbReference>
<evidence type="ECO:0000313" key="3">
    <source>
        <dbReference type="EMBL" id="KIQ01191.1"/>
    </source>
</evidence>
<dbReference type="InterPro" id="IPR005064">
    <property type="entry name" value="BUG"/>
</dbReference>
<dbReference type="Proteomes" id="UP000032068">
    <property type="component" value="Unassembled WGS sequence"/>
</dbReference>
<gene>
    <name evidence="3" type="ORF">RU08_08495</name>
</gene>
<evidence type="ECO:0000256" key="1">
    <source>
        <dbReference type="ARBA" id="ARBA00006987"/>
    </source>
</evidence>
<dbReference type="SUPFAM" id="SSF53850">
    <property type="entry name" value="Periplasmic binding protein-like II"/>
    <property type="match status" value="1"/>
</dbReference>
<protein>
    <submittedName>
        <fullName evidence="3">Protein TctC</fullName>
    </submittedName>
</protein>
<feature type="signal peptide" evidence="2">
    <location>
        <begin position="1"/>
        <end position="23"/>
    </location>
</feature>
<evidence type="ECO:0000256" key="2">
    <source>
        <dbReference type="SAM" id="SignalP"/>
    </source>
</evidence>
<dbReference type="PANTHER" id="PTHR42928:SF3">
    <property type="entry name" value="UPF0065 PROTEIN YFLP"/>
    <property type="match status" value="1"/>
</dbReference>
<keyword evidence="2" id="KW-0732">Signal</keyword>
<dbReference type="RefSeq" id="WP_042553360.1">
    <property type="nucleotide sequence ID" value="NZ_JXQW01000023.1"/>
</dbReference>
<accession>A0A0D0KNH6</accession>